<keyword evidence="3" id="KW-1185">Reference proteome</keyword>
<protein>
    <submittedName>
        <fullName evidence="2">Uncharacterized protein</fullName>
    </submittedName>
</protein>
<dbReference type="Proteomes" id="UP000499080">
    <property type="component" value="Unassembled WGS sequence"/>
</dbReference>
<reference evidence="2 3" key="1">
    <citation type="journal article" date="2019" name="Sci. Rep.">
        <title>Orb-weaving spider Araneus ventricosus genome elucidates the spidroin gene catalogue.</title>
        <authorList>
            <person name="Kono N."/>
            <person name="Nakamura H."/>
            <person name="Ohtoshi R."/>
            <person name="Moran D.A.P."/>
            <person name="Shinohara A."/>
            <person name="Yoshida Y."/>
            <person name="Fujiwara M."/>
            <person name="Mori M."/>
            <person name="Tomita M."/>
            <person name="Arakawa K."/>
        </authorList>
    </citation>
    <scope>NUCLEOTIDE SEQUENCE [LARGE SCALE GENOMIC DNA]</scope>
</reference>
<evidence type="ECO:0000313" key="2">
    <source>
        <dbReference type="EMBL" id="GBM10499.1"/>
    </source>
</evidence>
<comment type="caution">
    <text evidence="2">The sequence shown here is derived from an EMBL/GenBank/DDBJ whole genome shotgun (WGS) entry which is preliminary data.</text>
</comment>
<sequence>MLSLERKSLDIPMAVVMERDFPLHFGCEEKGFISFGGDRTGGSLSLCTSVEIEFSPNEEPFVCQMLLLRLVYVRQPVQGFSPGGRTVGRAHPDHNVIPPPSSVS</sequence>
<dbReference type="EMBL" id="BGPR01241278">
    <property type="protein sequence ID" value="GBM10499.1"/>
    <property type="molecule type" value="Genomic_DNA"/>
</dbReference>
<feature type="region of interest" description="Disordered" evidence="1">
    <location>
        <begin position="81"/>
        <end position="104"/>
    </location>
</feature>
<dbReference type="AlphaFoldDB" id="A0A4Y2D2G7"/>
<accession>A0A4Y2D2G7</accession>
<proteinExistence type="predicted"/>
<name>A0A4Y2D2G7_ARAVE</name>
<evidence type="ECO:0000256" key="1">
    <source>
        <dbReference type="SAM" id="MobiDB-lite"/>
    </source>
</evidence>
<evidence type="ECO:0000313" key="3">
    <source>
        <dbReference type="Proteomes" id="UP000499080"/>
    </source>
</evidence>
<organism evidence="2 3">
    <name type="scientific">Araneus ventricosus</name>
    <name type="common">Orbweaver spider</name>
    <name type="synonym">Epeira ventricosa</name>
    <dbReference type="NCBI Taxonomy" id="182803"/>
    <lineage>
        <taxon>Eukaryota</taxon>
        <taxon>Metazoa</taxon>
        <taxon>Ecdysozoa</taxon>
        <taxon>Arthropoda</taxon>
        <taxon>Chelicerata</taxon>
        <taxon>Arachnida</taxon>
        <taxon>Araneae</taxon>
        <taxon>Araneomorphae</taxon>
        <taxon>Entelegynae</taxon>
        <taxon>Araneoidea</taxon>
        <taxon>Araneidae</taxon>
        <taxon>Araneus</taxon>
    </lineage>
</organism>
<gene>
    <name evidence="2" type="ORF">AVEN_46620_1</name>
</gene>